<protein>
    <submittedName>
        <fullName evidence="2">Uncharacterized protein</fullName>
    </submittedName>
</protein>
<evidence type="ECO:0000256" key="1">
    <source>
        <dbReference type="SAM" id="MobiDB-lite"/>
    </source>
</evidence>
<dbReference type="AlphaFoldDB" id="A0A4Z2H0G2"/>
<comment type="caution">
    <text evidence="2">The sequence shown here is derived from an EMBL/GenBank/DDBJ whole genome shotgun (WGS) entry which is preliminary data.</text>
</comment>
<evidence type="ECO:0000313" key="2">
    <source>
        <dbReference type="EMBL" id="TNN59347.1"/>
    </source>
</evidence>
<feature type="region of interest" description="Disordered" evidence="1">
    <location>
        <begin position="1"/>
        <end position="28"/>
    </location>
</feature>
<organism evidence="2 3">
    <name type="scientific">Liparis tanakae</name>
    <name type="common">Tanaka's snailfish</name>
    <dbReference type="NCBI Taxonomy" id="230148"/>
    <lineage>
        <taxon>Eukaryota</taxon>
        <taxon>Metazoa</taxon>
        <taxon>Chordata</taxon>
        <taxon>Craniata</taxon>
        <taxon>Vertebrata</taxon>
        <taxon>Euteleostomi</taxon>
        <taxon>Actinopterygii</taxon>
        <taxon>Neopterygii</taxon>
        <taxon>Teleostei</taxon>
        <taxon>Neoteleostei</taxon>
        <taxon>Acanthomorphata</taxon>
        <taxon>Eupercaria</taxon>
        <taxon>Perciformes</taxon>
        <taxon>Cottioidei</taxon>
        <taxon>Cottales</taxon>
        <taxon>Liparidae</taxon>
        <taxon>Liparis</taxon>
    </lineage>
</organism>
<dbReference type="EMBL" id="SRLO01000358">
    <property type="protein sequence ID" value="TNN59347.1"/>
    <property type="molecule type" value="Genomic_DNA"/>
</dbReference>
<gene>
    <name evidence="2" type="ORF">EYF80_030450</name>
</gene>
<keyword evidence="3" id="KW-1185">Reference proteome</keyword>
<accession>A0A4Z2H0G2</accession>
<name>A0A4Z2H0G2_9TELE</name>
<proteinExistence type="predicted"/>
<reference evidence="2 3" key="1">
    <citation type="submission" date="2019-03" db="EMBL/GenBank/DDBJ databases">
        <title>First draft genome of Liparis tanakae, snailfish: a comprehensive survey of snailfish specific genes.</title>
        <authorList>
            <person name="Kim W."/>
            <person name="Song I."/>
            <person name="Jeong J.-H."/>
            <person name="Kim D."/>
            <person name="Kim S."/>
            <person name="Ryu S."/>
            <person name="Song J.Y."/>
            <person name="Lee S.K."/>
        </authorList>
    </citation>
    <scope>NUCLEOTIDE SEQUENCE [LARGE SCALE GENOMIC DNA]</scope>
    <source>
        <tissue evidence="2">Muscle</tissue>
    </source>
</reference>
<evidence type="ECO:0000313" key="3">
    <source>
        <dbReference type="Proteomes" id="UP000314294"/>
    </source>
</evidence>
<dbReference type="Proteomes" id="UP000314294">
    <property type="component" value="Unassembled WGS sequence"/>
</dbReference>
<sequence>MAMGRKKEKWVERWEKTEEEDEQYRGGDEKKLVEDWRSDNKRNDEDGFVGLVNEDMEVEINSLF</sequence>